<dbReference type="AlphaFoldDB" id="D5RNG6"/>
<dbReference type="RefSeq" id="WP_007006543.1">
    <property type="nucleotide sequence ID" value="NZ_GG771157.1"/>
</dbReference>
<name>D5RNG6_9PROT</name>
<reference evidence="2 3" key="1">
    <citation type="submission" date="2010-04" db="EMBL/GenBank/DDBJ databases">
        <authorList>
            <person name="Qin X."/>
            <person name="Bachman B."/>
            <person name="Battles P."/>
            <person name="Bell A."/>
            <person name="Bess C."/>
            <person name="Bickham C."/>
            <person name="Chaboub L."/>
            <person name="Chen D."/>
            <person name="Coyle M."/>
            <person name="Deiros D.R."/>
            <person name="Dinh H."/>
            <person name="Forbes L."/>
            <person name="Fowler G."/>
            <person name="Francisco L."/>
            <person name="Fu Q."/>
            <person name="Gubbala S."/>
            <person name="Hale W."/>
            <person name="Han Y."/>
            <person name="Hemphill L."/>
            <person name="Highlander S.K."/>
            <person name="Hirani K."/>
            <person name="Hogues M."/>
            <person name="Jackson L."/>
            <person name="Jakkamsetti A."/>
            <person name="Javaid M."/>
            <person name="Jiang H."/>
            <person name="Korchina V."/>
            <person name="Kovar C."/>
            <person name="Lara F."/>
            <person name="Lee S."/>
            <person name="Mata R."/>
            <person name="Mathew T."/>
            <person name="Moen C."/>
            <person name="Morales K."/>
            <person name="Munidasa M."/>
            <person name="Nazareth L."/>
            <person name="Ngo R."/>
            <person name="Nguyen L."/>
            <person name="Okwuonu G."/>
            <person name="Ongeri F."/>
            <person name="Patil S."/>
            <person name="Petrosino J."/>
            <person name="Pham C."/>
            <person name="Pham P."/>
            <person name="Pu L.-L."/>
            <person name="Puazo M."/>
            <person name="Raj R."/>
            <person name="Reid J."/>
            <person name="Rouhana J."/>
            <person name="Saada N."/>
            <person name="Shang Y."/>
            <person name="Simmons D."/>
            <person name="Thornton R."/>
            <person name="Warren J."/>
            <person name="Weissenberger G."/>
            <person name="Zhang J."/>
            <person name="Zhang L."/>
            <person name="Zhou C."/>
            <person name="Zhu D."/>
            <person name="Muzny D."/>
            <person name="Worley K."/>
            <person name="Gibbs R."/>
        </authorList>
    </citation>
    <scope>NUCLEOTIDE SEQUENCE [LARGE SCALE GENOMIC DNA]</scope>
    <source>
        <strain evidence="2 3">ATCC 49957</strain>
    </source>
</reference>
<comment type="caution">
    <text evidence="2">The sequence shown here is derived from an EMBL/GenBank/DDBJ whole genome shotgun (WGS) entry which is preliminary data.</text>
</comment>
<organism evidence="2 3">
    <name type="scientific">Pseudoroseomonas cervicalis ATCC 49957</name>
    <dbReference type="NCBI Taxonomy" id="525371"/>
    <lineage>
        <taxon>Bacteria</taxon>
        <taxon>Pseudomonadati</taxon>
        <taxon>Pseudomonadota</taxon>
        <taxon>Alphaproteobacteria</taxon>
        <taxon>Acetobacterales</taxon>
        <taxon>Roseomonadaceae</taxon>
        <taxon>Roseomonas</taxon>
    </lineage>
</organism>
<protein>
    <submittedName>
        <fullName evidence="2">Uncharacterized protein</fullName>
    </submittedName>
</protein>
<evidence type="ECO:0000313" key="2">
    <source>
        <dbReference type="EMBL" id="EFH11154.1"/>
    </source>
</evidence>
<dbReference type="HOGENOM" id="CLU_2837497_0_0_5"/>
<evidence type="ECO:0000313" key="3">
    <source>
        <dbReference type="Proteomes" id="UP000005324"/>
    </source>
</evidence>
<dbReference type="EMBL" id="ADVL01000481">
    <property type="protein sequence ID" value="EFH11154.1"/>
    <property type="molecule type" value="Genomic_DNA"/>
</dbReference>
<feature type="chain" id="PRO_5003075603" evidence="1">
    <location>
        <begin position="23"/>
        <end position="66"/>
    </location>
</feature>
<feature type="signal peptide" evidence="1">
    <location>
        <begin position="1"/>
        <end position="22"/>
    </location>
</feature>
<keyword evidence="1" id="KW-0732">Signal</keyword>
<dbReference type="Proteomes" id="UP000005324">
    <property type="component" value="Unassembled WGS sequence"/>
</dbReference>
<evidence type="ECO:0000256" key="1">
    <source>
        <dbReference type="SAM" id="SignalP"/>
    </source>
</evidence>
<proteinExistence type="predicted"/>
<sequence length="66" mass="6778">MRVVLIPCLLGATLLLPALAMAQPARQGVPPIDTSQLHARSFDVRGFDPLGLPSAPPALAQAAPPA</sequence>
<feature type="non-terminal residue" evidence="2">
    <location>
        <position position="66"/>
    </location>
</feature>
<keyword evidence="3" id="KW-1185">Reference proteome</keyword>
<gene>
    <name evidence="2" type="ORF">HMPREF0731_2627</name>
</gene>
<accession>D5RNG6</accession>